<dbReference type="PROSITE" id="PS50994">
    <property type="entry name" value="INTEGRASE"/>
    <property type="match status" value="1"/>
</dbReference>
<dbReference type="RefSeq" id="WP_039207799.1">
    <property type="nucleotide sequence ID" value="NZ_JSCE01000124.1"/>
</dbReference>
<dbReference type="InterPro" id="IPR036397">
    <property type="entry name" value="RNaseH_sf"/>
</dbReference>
<dbReference type="STRING" id="82374.NZ47_06185"/>
<dbReference type="Pfam" id="PF13333">
    <property type="entry name" value="rve_2"/>
    <property type="match status" value="1"/>
</dbReference>
<evidence type="ECO:0000313" key="2">
    <source>
        <dbReference type="EMBL" id="KHM52201.1"/>
    </source>
</evidence>
<dbReference type="InterPro" id="IPR001584">
    <property type="entry name" value="Integrase_cat-core"/>
</dbReference>
<proteinExistence type="predicted"/>
<reference evidence="2 3" key="1">
    <citation type="journal article" date="2013" name="PLoS ONE">
        <title>Identification and characterization of three novel lipases belonging to families II and V from Anaerovibrio lipolyticus 5ST.</title>
        <authorList>
            <person name="Prive F."/>
            <person name="Kaderbhai N.N."/>
            <person name="Girdwood S."/>
            <person name="Worgan H.J."/>
            <person name="Pinloche E."/>
            <person name="Scollan N.D."/>
            <person name="Huws S.A."/>
            <person name="Newbold C.J."/>
        </authorList>
    </citation>
    <scope>NUCLEOTIDE SEQUENCE [LARGE SCALE GENOMIC DNA]</scope>
    <source>
        <strain evidence="2 3">5S</strain>
    </source>
</reference>
<evidence type="ECO:0000259" key="1">
    <source>
        <dbReference type="PROSITE" id="PS50994"/>
    </source>
</evidence>
<feature type="domain" description="Integrase catalytic" evidence="1">
    <location>
        <begin position="14"/>
        <end position="186"/>
    </location>
</feature>
<dbReference type="InterPro" id="IPR050900">
    <property type="entry name" value="Transposase_IS3/IS150/IS904"/>
</dbReference>
<organism evidence="2 3">
    <name type="scientific">Anaerovibrio lipolyticus</name>
    <dbReference type="NCBI Taxonomy" id="82374"/>
    <lineage>
        <taxon>Bacteria</taxon>
        <taxon>Bacillati</taxon>
        <taxon>Bacillota</taxon>
        <taxon>Negativicutes</taxon>
        <taxon>Selenomonadales</taxon>
        <taxon>Selenomonadaceae</taxon>
        <taxon>Anaerovibrio</taxon>
    </lineage>
</organism>
<dbReference type="GO" id="GO:0003676">
    <property type="term" value="F:nucleic acid binding"/>
    <property type="evidence" value="ECO:0007669"/>
    <property type="project" value="InterPro"/>
</dbReference>
<dbReference type="Pfam" id="PF00665">
    <property type="entry name" value="rve"/>
    <property type="match status" value="1"/>
</dbReference>
<sequence length="188" mass="22486">VGRIAPNRLRRRFNTCIPHQKIATDTTEFKYYEIDSKGNIITRRAYLDPFLDLYNREIISFSITKRPSSQGIMSALEKAIDITSDCPYRRTFHSDQGWPYQMRNYIERLREERIFQSMSRKGNCLDNSVMENFFGLLKQEIYYGHTYHSFDELERAIRNYITYYNKQRIKAKLGWLSPVDYRLRHAAA</sequence>
<dbReference type="PANTHER" id="PTHR46889">
    <property type="entry name" value="TRANSPOSASE INSF FOR INSERTION SEQUENCE IS3B-RELATED"/>
    <property type="match status" value="1"/>
</dbReference>
<dbReference type="SUPFAM" id="SSF53098">
    <property type="entry name" value="Ribonuclease H-like"/>
    <property type="match status" value="1"/>
</dbReference>
<evidence type="ECO:0000313" key="3">
    <source>
        <dbReference type="Proteomes" id="UP000030993"/>
    </source>
</evidence>
<dbReference type="GO" id="GO:0015074">
    <property type="term" value="P:DNA integration"/>
    <property type="evidence" value="ECO:0007669"/>
    <property type="project" value="InterPro"/>
</dbReference>
<protein>
    <submittedName>
        <fullName evidence="2">Integrase</fullName>
    </submittedName>
</protein>
<accession>A0A0B2K038</accession>
<dbReference type="PANTHER" id="PTHR46889:SF4">
    <property type="entry name" value="TRANSPOSASE INSO FOR INSERTION SEQUENCE ELEMENT IS911B-RELATED"/>
    <property type="match status" value="1"/>
</dbReference>
<name>A0A0B2K038_9FIRM</name>
<dbReference type="NCBIfam" id="NF033516">
    <property type="entry name" value="transpos_IS3"/>
    <property type="match status" value="1"/>
</dbReference>
<dbReference type="EMBL" id="JSCE01000124">
    <property type="protein sequence ID" value="KHM52201.1"/>
    <property type="molecule type" value="Genomic_DNA"/>
</dbReference>
<dbReference type="InterPro" id="IPR048020">
    <property type="entry name" value="Transpos_IS3"/>
</dbReference>
<feature type="non-terminal residue" evidence="2">
    <location>
        <position position="1"/>
    </location>
</feature>
<keyword evidence="3" id="KW-1185">Reference proteome</keyword>
<dbReference type="Proteomes" id="UP000030993">
    <property type="component" value="Unassembled WGS sequence"/>
</dbReference>
<gene>
    <name evidence="2" type="ORF">NZ47_06185</name>
</gene>
<dbReference type="AlphaFoldDB" id="A0A0B2K038"/>
<dbReference type="Gene3D" id="3.30.420.10">
    <property type="entry name" value="Ribonuclease H-like superfamily/Ribonuclease H"/>
    <property type="match status" value="1"/>
</dbReference>
<dbReference type="InterPro" id="IPR012337">
    <property type="entry name" value="RNaseH-like_sf"/>
</dbReference>
<comment type="caution">
    <text evidence="2">The sequence shown here is derived from an EMBL/GenBank/DDBJ whole genome shotgun (WGS) entry which is preliminary data.</text>
</comment>